<organism evidence="2 3">
    <name type="scientific">Daphnia magna</name>
    <dbReference type="NCBI Taxonomy" id="35525"/>
    <lineage>
        <taxon>Eukaryota</taxon>
        <taxon>Metazoa</taxon>
        <taxon>Ecdysozoa</taxon>
        <taxon>Arthropoda</taxon>
        <taxon>Crustacea</taxon>
        <taxon>Branchiopoda</taxon>
        <taxon>Diplostraca</taxon>
        <taxon>Cladocera</taxon>
        <taxon>Anomopoda</taxon>
        <taxon>Daphniidae</taxon>
        <taxon>Daphnia</taxon>
    </lineage>
</organism>
<sequence>MAMTFSNMPDVQLNRRPYRCALLLFNLREGGHSISCLFPCTFIVVYSLYMLLLRMKPLLSLASPNAKFEPQDEQCTAGRANN</sequence>
<dbReference type="AlphaFoldDB" id="A0A162P9V4"/>
<evidence type="ECO:0000313" key="3">
    <source>
        <dbReference type="Proteomes" id="UP000076858"/>
    </source>
</evidence>
<proteinExistence type="predicted"/>
<comment type="caution">
    <text evidence="2">The sequence shown here is derived from an EMBL/GenBank/DDBJ whole genome shotgun (WGS) entry which is preliminary data.</text>
</comment>
<feature type="transmembrane region" description="Helical" evidence="1">
    <location>
        <begin position="32"/>
        <end position="53"/>
    </location>
</feature>
<evidence type="ECO:0000313" key="2">
    <source>
        <dbReference type="EMBL" id="KZS18661.1"/>
    </source>
</evidence>
<name>A0A162P9V4_9CRUS</name>
<reference evidence="2 3" key="1">
    <citation type="submission" date="2016-03" db="EMBL/GenBank/DDBJ databases">
        <title>EvidentialGene: Evidence-directed Construction of Genes on Genomes.</title>
        <authorList>
            <person name="Gilbert D.G."/>
            <person name="Choi J.-H."/>
            <person name="Mockaitis K."/>
            <person name="Colbourne J."/>
            <person name="Pfrender M."/>
        </authorList>
    </citation>
    <scope>NUCLEOTIDE SEQUENCE [LARGE SCALE GENOMIC DNA]</scope>
    <source>
        <strain evidence="2 3">Xinb3</strain>
        <tissue evidence="2">Complete organism</tissue>
    </source>
</reference>
<gene>
    <name evidence="2" type="ORF">APZ42_015207</name>
</gene>
<dbReference type="Proteomes" id="UP000076858">
    <property type="component" value="Unassembled WGS sequence"/>
</dbReference>
<evidence type="ECO:0000256" key="1">
    <source>
        <dbReference type="SAM" id="Phobius"/>
    </source>
</evidence>
<accession>A0A162P9V4</accession>
<dbReference type="EMBL" id="LRGB01000512">
    <property type="protein sequence ID" value="KZS18661.1"/>
    <property type="molecule type" value="Genomic_DNA"/>
</dbReference>
<keyword evidence="1" id="KW-0812">Transmembrane</keyword>
<protein>
    <submittedName>
        <fullName evidence="2">Uncharacterized protein</fullName>
    </submittedName>
</protein>
<keyword evidence="1" id="KW-0472">Membrane</keyword>
<keyword evidence="3" id="KW-1185">Reference proteome</keyword>
<keyword evidence="1" id="KW-1133">Transmembrane helix</keyword>